<accession>A0A1I1KQR2</accession>
<gene>
    <name evidence="1" type="ORF">SAMN04488094_10744</name>
</gene>
<dbReference type="InterPro" id="IPR008320">
    <property type="entry name" value="UCP032025"/>
</dbReference>
<dbReference type="STRING" id="441112.SAMN04488094_10744"/>
<dbReference type="AlphaFoldDB" id="A0A1I1KQR2"/>
<organism evidence="1 2">
    <name type="scientific">Tropicimonas isoalkanivorans</name>
    <dbReference type="NCBI Taxonomy" id="441112"/>
    <lineage>
        <taxon>Bacteria</taxon>
        <taxon>Pseudomonadati</taxon>
        <taxon>Pseudomonadota</taxon>
        <taxon>Alphaproteobacteria</taxon>
        <taxon>Rhodobacterales</taxon>
        <taxon>Roseobacteraceae</taxon>
        <taxon>Tropicimonas</taxon>
    </lineage>
</organism>
<keyword evidence="2" id="KW-1185">Reference proteome</keyword>
<protein>
    <recommendedName>
        <fullName evidence="3">Lysophospholipase</fullName>
    </recommendedName>
</protein>
<evidence type="ECO:0000313" key="2">
    <source>
        <dbReference type="Proteomes" id="UP000198728"/>
    </source>
</evidence>
<reference evidence="1 2" key="1">
    <citation type="submission" date="2016-10" db="EMBL/GenBank/DDBJ databases">
        <authorList>
            <person name="de Groot N.N."/>
        </authorList>
    </citation>
    <scope>NUCLEOTIDE SEQUENCE [LARGE SCALE GENOMIC DNA]</scope>
    <source>
        <strain evidence="1 2">DSM 19548</strain>
    </source>
</reference>
<name>A0A1I1KQR2_9RHOB</name>
<evidence type="ECO:0000313" key="1">
    <source>
        <dbReference type="EMBL" id="SFC63129.1"/>
    </source>
</evidence>
<dbReference type="EMBL" id="FOLG01000007">
    <property type="protein sequence ID" value="SFC63129.1"/>
    <property type="molecule type" value="Genomic_DNA"/>
</dbReference>
<evidence type="ECO:0008006" key="3">
    <source>
        <dbReference type="Google" id="ProtNLM"/>
    </source>
</evidence>
<proteinExistence type="predicted"/>
<sequence length="184" mass="20483">MFAGVGVLGQEGRIPVRRGIHKDLLYHEKTLRYVAIPVGDSLETYVNLVKLCVGADSVDDLRTWQASGRAHGSDGLPRHVTRMWPRREAELLNGGSLYWVFRGVILARQRVVRLDEALGEDGITRCAIVLDPQIHLTESAPRRPFQGWRYLAPGDAPRDLPEGRAGDDDLPLDLQMALAEIGVR</sequence>
<dbReference type="Proteomes" id="UP000198728">
    <property type="component" value="Unassembled WGS sequence"/>
</dbReference>
<dbReference type="Pfam" id="PF07370">
    <property type="entry name" value="DUF1489"/>
    <property type="match status" value="1"/>
</dbReference>